<dbReference type="Gene3D" id="3.30.70.270">
    <property type="match status" value="1"/>
</dbReference>
<dbReference type="InterPro" id="IPR051320">
    <property type="entry name" value="Viral_Replic_Matur_Polypro"/>
</dbReference>
<gene>
    <name evidence="2" type="ORF">AAFF_G00385660</name>
</gene>
<dbReference type="InterPro" id="IPR041577">
    <property type="entry name" value="RT_RNaseH_2"/>
</dbReference>
<feature type="domain" description="Reverse transcriptase/retrotransposon-derived protein RNase H-like" evidence="1">
    <location>
        <begin position="107"/>
        <end position="155"/>
    </location>
</feature>
<organism evidence="2 3">
    <name type="scientific">Aldrovandia affinis</name>
    <dbReference type="NCBI Taxonomy" id="143900"/>
    <lineage>
        <taxon>Eukaryota</taxon>
        <taxon>Metazoa</taxon>
        <taxon>Chordata</taxon>
        <taxon>Craniata</taxon>
        <taxon>Vertebrata</taxon>
        <taxon>Euteleostomi</taxon>
        <taxon>Actinopterygii</taxon>
        <taxon>Neopterygii</taxon>
        <taxon>Teleostei</taxon>
        <taxon>Notacanthiformes</taxon>
        <taxon>Halosauridae</taxon>
        <taxon>Aldrovandia</taxon>
    </lineage>
</organism>
<dbReference type="EMBL" id="JAINUG010000071">
    <property type="protein sequence ID" value="KAJ8401335.1"/>
    <property type="molecule type" value="Genomic_DNA"/>
</dbReference>
<evidence type="ECO:0000313" key="2">
    <source>
        <dbReference type="EMBL" id="KAJ8401335.1"/>
    </source>
</evidence>
<dbReference type="SUPFAM" id="SSF56672">
    <property type="entry name" value="DNA/RNA polymerases"/>
    <property type="match status" value="1"/>
</dbReference>
<dbReference type="PANTHER" id="PTHR33064">
    <property type="entry name" value="POL PROTEIN"/>
    <property type="match status" value="1"/>
</dbReference>
<dbReference type="Pfam" id="PF17919">
    <property type="entry name" value="RT_RNaseH_2"/>
    <property type="match status" value="1"/>
</dbReference>
<sequence length="155" mass="16904">MAAAGIIQFSGSPWVSPAMLIANANLRLNLAKYSLFRRQTSFLGHIVSERGVSTNPAKVEAVEKWPSPTSTGEVRSFLGIASYYRRFIAGFANIARPLPKKGQWFKWSPVSQDAFDHLRKALTTVPVLAIPDPSKPFILDTDTSNDGVGAVLSQT</sequence>
<comment type="caution">
    <text evidence="2">The sequence shown here is derived from an EMBL/GenBank/DDBJ whole genome shotgun (WGS) entry which is preliminary data.</text>
</comment>
<proteinExistence type="predicted"/>
<dbReference type="PANTHER" id="PTHR33064:SF37">
    <property type="entry name" value="RIBONUCLEASE H"/>
    <property type="match status" value="1"/>
</dbReference>
<reference evidence="2" key="1">
    <citation type="journal article" date="2023" name="Science">
        <title>Genome structures resolve the early diversification of teleost fishes.</title>
        <authorList>
            <person name="Parey E."/>
            <person name="Louis A."/>
            <person name="Montfort J."/>
            <person name="Bouchez O."/>
            <person name="Roques C."/>
            <person name="Iampietro C."/>
            <person name="Lluch J."/>
            <person name="Castinel A."/>
            <person name="Donnadieu C."/>
            <person name="Desvignes T."/>
            <person name="Floi Bucao C."/>
            <person name="Jouanno E."/>
            <person name="Wen M."/>
            <person name="Mejri S."/>
            <person name="Dirks R."/>
            <person name="Jansen H."/>
            <person name="Henkel C."/>
            <person name="Chen W.J."/>
            <person name="Zahm M."/>
            <person name="Cabau C."/>
            <person name="Klopp C."/>
            <person name="Thompson A.W."/>
            <person name="Robinson-Rechavi M."/>
            <person name="Braasch I."/>
            <person name="Lecointre G."/>
            <person name="Bobe J."/>
            <person name="Postlethwait J.H."/>
            <person name="Berthelot C."/>
            <person name="Roest Crollius H."/>
            <person name="Guiguen Y."/>
        </authorList>
    </citation>
    <scope>NUCLEOTIDE SEQUENCE</scope>
    <source>
        <strain evidence="2">NC1722</strain>
    </source>
</reference>
<keyword evidence="3" id="KW-1185">Reference proteome</keyword>
<evidence type="ECO:0000259" key="1">
    <source>
        <dbReference type="Pfam" id="PF17919"/>
    </source>
</evidence>
<name>A0AAD7SF54_9TELE</name>
<dbReference type="InterPro" id="IPR043502">
    <property type="entry name" value="DNA/RNA_pol_sf"/>
</dbReference>
<evidence type="ECO:0000313" key="3">
    <source>
        <dbReference type="Proteomes" id="UP001221898"/>
    </source>
</evidence>
<dbReference type="Proteomes" id="UP001221898">
    <property type="component" value="Unassembled WGS sequence"/>
</dbReference>
<dbReference type="FunFam" id="3.30.70.270:FF:000020">
    <property type="entry name" value="Transposon Tf2-6 polyprotein-like Protein"/>
    <property type="match status" value="1"/>
</dbReference>
<dbReference type="AlphaFoldDB" id="A0AAD7SF54"/>
<dbReference type="InterPro" id="IPR043128">
    <property type="entry name" value="Rev_trsase/Diguanyl_cyclase"/>
</dbReference>
<accession>A0AAD7SF54</accession>
<protein>
    <recommendedName>
        <fullName evidence="1">Reverse transcriptase/retrotransposon-derived protein RNase H-like domain-containing protein</fullName>
    </recommendedName>
</protein>